<dbReference type="AlphaFoldDB" id="A0AAW2YZ29"/>
<evidence type="ECO:0000256" key="1">
    <source>
        <dbReference type="ARBA" id="ARBA00022694"/>
    </source>
</evidence>
<dbReference type="SUPFAM" id="SSF160350">
    <property type="entry name" value="Rnp2-like"/>
    <property type="match status" value="1"/>
</dbReference>
<organism evidence="2 3">
    <name type="scientific">Acrasis kona</name>
    <dbReference type="NCBI Taxonomy" id="1008807"/>
    <lineage>
        <taxon>Eukaryota</taxon>
        <taxon>Discoba</taxon>
        <taxon>Heterolobosea</taxon>
        <taxon>Tetramitia</taxon>
        <taxon>Eutetramitia</taxon>
        <taxon>Acrasidae</taxon>
        <taxon>Acrasis</taxon>
    </lineage>
</organism>
<sequence>MEQPFIHKTLESSYYYISLKIEARKDANPKTFDAEYIHTILKHMLTYFYGLAGGNFLFEVLSYNGDTSTAMVVLERRFVIMFRAMLCFNFVNEACSKQIELFRVIKVSPYLHAHEHSSQLFFSKYFTIGGLANSSEQDVLMNE</sequence>
<dbReference type="EMBL" id="JAOPGA020000814">
    <property type="protein sequence ID" value="KAL0482078.1"/>
    <property type="molecule type" value="Genomic_DNA"/>
</dbReference>
<evidence type="ECO:0000313" key="3">
    <source>
        <dbReference type="Proteomes" id="UP001431209"/>
    </source>
</evidence>
<name>A0AAW2YZ29_9EUKA</name>
<reference evidence="2 3" key="1">
    <citation type="submission" date="2024-03" db="EMBL/GenBank/DDBJ databases">
        <title>The Acrasis kona genome and developmental transcriptomes reveal deep origins of eukaryotic multicellular pathways.</title>
        <authorList>
            <person name="Sheikh S."/>
            <person name="Fu C.-J."/>
            <person name="Brown M.W."/>
            <person name="Baldauf S.L."/>
        </authorList>
    </citation>
    <scope>NUCLEOTIDE SEQUENCE [LARGE SCALE GENOMIC DNA]</scope>
    <source>
        <strain evidence="2 3">ATCC MYA-3509</strain>
    </source>
</reference>
<dbReference type="GO" id="GO:1902555">
    <property type="term" value="C:endoribonuclease complex"/>
    <property type="evidence" value="ECO:0007669"/>
    <property type="project" value="UniProtKB-ARBA"/>
</dbReference>
<dbReference type="GO" id="GO:0008033">
    <property type="term" value="P:tRNA processing"/>
    <property type="evidence" value="ECO:0007669"/>
    <property type="project" value="UniProtKB-KW"/>
</dbReference>
<dbReference type="InterPro" id="IPR038085">
    <property type="entry name" value="Rnp2-like_sf"/>
</dbReference>
<dbReference type="Proteomes" id="UP001431209">
    <property type="component" value="Unassembled WGS sequence"/>
</dbReference>
<proteinExistence type="predicted"/>
<comment type="caution">
    <text evidence="2">The sequence shown here is derived from an EMBL/GenBank/DDBJ whole genome shotgun (WGS) entry which is preliminary data.</text>
</comment>
<accession>A0AAW2YZ29</accession>
<gene>
    <name evidence="2" type="ORF">AKO1_013251</name>
</gene>
<protein>
    <submittedName>
        <fullName evidence="2">Uncharacterized protein</fullName>
    </submittedName>
</protein>
<dbReference type="GO" id="GO:1990904">
    <property type="term" value="C:ribonucleoprotein complex"/>
    <property type="evidence" value="ECO:0007669"/>
    <property type="project" value="UniProtKB-ARBA"/>
</dbReference>
<keyword evidence="1" id="KW-0819">tRNA processing</keyword>
<evidence type="ECO:0000313" key="2">
    <source>
        <dbReference type="EMBL" id="KAL0482078.1"/>
    </source>
</evidence>
<keyword evidence="3" id="KW-1185">Reference proteome</keyword>